<name>A0A0G4HK24_9ALVE</name>
<protein>
    <recommendedName>
        <fullName evidence="12">Aspergillus nuclease S(1)</fullName>
    </recommendedName>
</protein>
<evidence type="ECO:0000256" key="7">
    <source>
        <dbReference type="ARBA" id="ARBA00023180"/>
    </source>
</evidence>
<keyword evidence="10" id="KW-0732">Signal</keyword>
<organism evidence="11">
    <name type="scientific">Chromera velia CCMP2878</name>
    <dbReference type="NCBI Taxonomy" id="1169474"/>
    <lineage>
        <taxon>Eukaryota</taxon>
        <taxon>Sar</taxon>
        <taxon>Alveolata</taxon>
        <taxon>Colpodellida</taxon>
        <taxon>Chromeraceae</taxon>
        <taxon>Chromera</taxon>
    </lineage>
</organism>
<dbReference type="GO" id="GO:0016788">
    <property type="term" value="F:hydrolase activity, acting on ester bonds"/>
    <property type="evidence" value="ECO:0007669"/>
    <property type="project" value="InterPro"/>
</dbReference>
<dbReference type="InterPro" id="IPR003154">
    <property type="entry name" value="S1/P1nuclease"/>
</dbReference>
<feature type="chain" id="PRO_5005191498" description="Aspergillus nuclease S(1)" evidence="10">
    <location>
        <begin position="19"/>
        <end position="577"/>
    </location>
</feature>
<feature type="region of interest" description="Disordered" evidence="8">
    <location>
        <begin position="399"/>
        <end position="437"/>
    </location>
</feature>
<keyword evidence="7" id="KW-0325">Glycoprotein</keyword>
<dbReference type="SUPFAM" id="SSF48537">
    <property type="entry name" value="Phospholipase C/P1 nuclease"/>
    <property type="match status" value="1"/>
</dbReference>
<evidence type="ECO:0000256" key="6">
    <source>
        <dbReference type="ARBA" id="ARBA00023157"/>
    </source>
</evidence>
<dbReference type="PANTHER" id="PTHR33146">
    <property type="entry name" value="ENDONUCLEASE 4"/>
    <property type="match status" value="1"/>
</dbReference>
<sequence>MVSGYLLIICVCFTKVTAWWDEGHALVGEIARLKLESSQVAKLETILSYWEWNYPGLGSLAMAATWMDKIKCNADDIERGAIYCRGVPFGVADGDKFLYEWHFAERVYNPLSLDIPDEMKTGPGGSGEAYQSLRKAHDVLKRPEGGSPFELNLALRVFLHVWGDMHQPLHACSTVSRWFSKTDKKGNVKYNLDVGGNRIKIVPVALPAPKTDSVDNLHKLWDAAGGAFPYDLPPAAEFGVANLTEVAERLMTQVPEEKAKDKFDKSMDKFFGDTSKDLDFTQLVQETFGKCQNEVWPTEMIKEMKRKDAAERNFYKDPLALSEEYIEATKYTSSLQLAKAGYRLARFLALYADTLPDLTQKFPVPPSPAAWEELQAAAAASAKPQESADADQQIPTLPAVYEEPEEELAPADKRRLLSEEETETETLIEPQTKTEVRPAVAQEMLSGLNVLSAKEEVEGEAQKDEATEAETNGDIGKKEEQNLDSGEEVREENEVPSLVASTLSPPDSSTEEPPSASHSEENGVFFSFLTSSLFTLPFFASVALNVFFFVSRSTPRGFSRKSGDSSSRMVDSDYHVL</sequence>
<feature type="transmembrane region" description="Helical" evidence="9">
    <location>
        <begin position="524"/>
        <end position="550"/>
    </location>
</feature>
<evidence type="ECO:0000256" key="10">
    <source>
        <dbReference type="SAM" id="SignalP"/>
    </source>
</evidence>
<dbReference type="GO" id="GO:0004519">
    <property type="term" value="F:endonuclease activity"/>
    <property type="evidence" value="ECO:0007669"/>
    <property type="project" value="UniProtKB-KW"/>
</dbReference>
<keyword evidence="9" id="KW-1133">Transmembrane helix</keyword>
<dbReference type="PhylomeDB" id="A0A0G4HK24"/>
<keyword evidence="5" id="KW-0378">Hydrolase</keyword>
<evidence type="ECO:0000256" key="8">
    <source>
        <dbReference type="SAM" id="MobiDB-lite"/>
    </source>
</evidence>
<reference evidence="11" key="1">
    <citation type="submission" date="2014-11" db="EMBL/GenBank/DDBJ databases">
        <authorList>
            <person name="Otto D Thomas"/>
            <person name="Naeem Raeece"/>
        </authorList>
    </citation>
    <scope>NUCLEOTIDE SEQUENCE</scope>
</reference>
<evidence type="ECO:0000256" key="1">
    <source>
        <dbReference type="ARBA" id="ARBA00009547"/>
    </source>
</evidence>
<keyword evidence="2" id="KW-0540">Nuclease</keyword>
<dbReference type="Gene3D" id="1.10.575.10">
    <property type="entry name" value="P1 Nuclease"/>
    <property type="match status" value="1"/>
</dbReference>
<dbReference type="PANTHER" id="PTHR33146:SF10">
    <property type="entry name" value="STRAND-SPECIFIC NUCLEASE, PUTATIVE-RELATED"/>
    <property type="match status" value="1"/>
</dbReference>
<evidence type="ECO:0000256" key="9">
    <source>
        <dbReference type="SAM" id="Phobius"/>
    </source>
</evidence>
<keyword evidence="6" id="KW-1015">Disulfide bond</keyword>
<dbReference type="GO" id="GO:0046872">
    <property type="term" value="F:metal ion binding"/>
    <property type="evidence" value="ECO:0007669"/>
    <property type="project" value="UniProtKB-KW"/>
</dbReference>
<feature type="compositionally biased region" description="Low complexity" evidence="8">
    <location>
        <begin position="501"/>
        <end position="517"/>
    </location>
</feature>
<dbReference type="GO" id="GO:0006308">
    <property type="term" value="P:DNA catabolic process"/>
    <property type="evidence" value="ECO:0007669"/>
    <property type="project" value="InterPro"/>
</dbReference>
<feature type="compositionally biased region" description="Basic and acidic residues" evidence="8">
    <location>
        <begin position="455"/>
        <end position="466"/>
    </location>
</feature>
<proteinExistence type="inferred from homology"/>
<dbReference type="Pfam" id="PF02265">
    <property type="entry name" value="S1-P1_nuclease"/>
    <property type="match status" value="1"/>
</dbReference>
<keyword evidence="9" id="KW-0472">Membrane</keyword>
<dbReference type="InterPro" id="IPR008947">
    <property type="entry name" value="PLipase_C/P1_nuclease_dom_sf"/>
</dbReference>
<dbReference type="EMBL" id="CDMZ01002916">
    <property type="protein sequence ID" value="CEM44386.1"/>
    <property type="molecule type" value="Genomic_DNA"/>
</dbReference>
<dbReference type="VEuPathDB" id="CryptoDB:Cvel_7143"/>
<evidence type="ECO:0008006" key="12">
    <source>
        <dbReference type="Google" id="ProtNLM"/>
    </source>
</evidence>
<keyword evidence="4" id="KW-0255">Endonuclease</keyword>
<accession>A0A0G4HK24</accession>
<keyword evidence="9" id="KW-0812">Transmembrane</keyword>
<evidence type="ECO:0000256" key="3">
    <source>
        <dbReference type="ARBA" id="ARBA00022723"/>
    </source>
</evidence>
<evidence type="ECO:0000256" key="4">
    <source>
        <dbReference type="ARBA" id="ARBA00022759"/>
    </source>
</evidence>
<keyword evidence="3" id="KW-0479">Metal-binding</keyword>
<evidence type="ECO:0000313" key="11">
    <source>
        <dbReference type="EMBL" id="CEM44386.1"/>
    </source>
</evidence>
<gene>
    <name evidence="11" type="ORF">Cvel_7143</name>
</gene>
<dbReference type="AlphaFoldDB" id="A0A0G4HK24"/>
<dbReference type="CDD" id="cd11010">
    <property type="entry name" value="S1-P1_nuclease"/>
    <property type="match status" value="1"/>
</dbReference>
<evidence type="ECO:0000256" key="2">
    <source>
        <dbReference type="ARBA" id="ARBA00022722"/>
    </source>
</evidence>
<dbReference type="GO" id="GO:0003676">
    <property type="term" value="F:nucleic acid binding"/>
    <property type="evidence" value="ECO:0007669"/>
    <property type="project" value="InterPro"/>
</dbReference>
<comment type="similarity">
    <text evidence="1">Belongs to the nuclease type I family.</text>
</comment>
<feature type="region of interest" description="Disordered" evidence="8">
    <location>
        <begin position="554"/>
        <end position="577"/>
    </location>
</feature>
<feature type="signal peptide" evidence="10">
    <location>
        <begin position="1"/>
        <end position="18"/>
    </location>
</feature>
<evidence type="ECO:0000256" key="5">
    <source>
        <dbReference type="ARBA" id="ARBA00022801"/>
    </source>
</evidence>
<feature type="region of interest" description="Disordered" evidence="8">
    <location>
        <begin position="455"/>
        <end position="519"/>
    </location>
</feature>